<sequence length="314" mass="35739">MKRQIIDTIEKYDKIIIHRHVRPDPDAYGSQIGLKKLIQTNYPDKTVYTVGDHDESLSFLAKPDQIDDDLFAGALIIITDTANTERIDDQRYTKGDYIIKIDHHPNDDPYGDILWVDTNASSVSEMIYELFAEGKTYKNWTLSDESARLLFAGIVGDTGRFLFPSATEKTFEIAGQLIKYNFDRTKLFDGMYEKEHKLLKLQGFMYQNFTIDENGAVYIKLTKEILNQFGATPSDTSLLVGSFGDIKGICAWVIFIEEEDQIRVRLRSKGPVINELAKKYNGGGHPLASGATAYSWEEVDQVIADLKEICKYYK</sequence>
<dbReference type="InterPro" id="IPR003156">
    <property type="entry name" value="DHHA1_dom"/>
</dbReference>
<dbReference type="OrthoDB" id="9803668at2"/>
<organism evidence="3 4">
    <name type="scientific">Ureibacillus massiliensis 4400831 = CIP 108448 = CCUG 49529</name>
    <dbReference type="NCBI Taxonomy" id="1211035"/>
    <lineage>
        <taxon>Bacteria</taxon>
        <taxon>Bacillati</taxon>
        <taxon>Bacillota</taxon>
        <taxon>Bacilli</taxon>
        <taxon>Bacillales</taxon>
        <taxon>Caryophanaceae</taxon>
        <taxon>Ureibacillus</taxon>
    </lineage>
</organism>
<dbReference type="Gene3D" id="3.90.1640.10">
    <property type="entry name" value="inorganic pyrophosphatase (n-terminal core)"/>
    <property type="match status" value="1"/>
</dbReference>
<dbReference type="Pfam" id="PF01368">
    <property type="entry name" value="DHH"/>
    <property type="match status" value="1"/>
</dbReference>
<evidence type="ECO:0000259" key="2">
    <source>
        <dbReference type="Pfam" id="PF02272"/>
    </source>
</evidence>
<dbReference type="InterPro" id="IPR038763">
    <property type="entry name" value="DHH_sf"/>
</dbReference>
<dbReference type="EMBL" id="JPVQ01000010">
    <property type="protein sequence ID" value="KGR91171.1"/>
    <property type="molecule type" value="Genomic_DNA"/>
</dbReference>
<comment type="caution">
    <text evidence="3">The sequence shown here is derived from an EMBL/GenBank/DDBJ whole genome shotgun (WGS) entry which is preliminary data.</text>
</comment>
<dbReference type="InterPro" id="IPR051319">
    <property type="entry name" value="Oligoribo/pAp-PDE_c-di-AMP_PDE"/>
</dbReference>
<reference evidence="3 4" key="1">
    <citation type="submission" date="2014-02" db="EMBL/GenBank/DDBJ databases">
        <title>Draft genome sequence of Lysinibacillus massiliensis CCUG 49529.</title>
        <authorList>
            <person name="Zhang F."/>
            <person name="Wang G."/>
            <person name="Zhang L."/>
        </authorList>
    </citation>
    <scope>NUCLEOTIDE SEQUENCE [LARGE SCALE GENOMIC DNA]</scope>
    <source>
        <strain evidence="3 4">CCUG 49529</strain>
    </source>
</reference>
<proteinExistence type="predicted"/>
<dbReference type="PANTHER" id="PTHR47618:SF1">
    <property type="entry name" value="BIFUNCTIONAL OLIGORIBONUCLEASE AND PAP PHOSPHATASE NRNA"/>
    <property type="match status" value="1"/>
</dbReference>
<dbReference type="RefSeq" id="WP_036174858.1">
    <property type="nucleotide sequence ID" value="NZ_AVCZ01000010.1"/>
</dbReference>
<accession>A0A0A3J2J8</accession>
<gene>
    <name evidence="3" type="ORF">CD30_07865</name>
</gene>
<dbReference type="SUPFAM" id="SSF64182">
    <property type="entry name" value="DHH phosphoesterases"/>
    <property type="match status" value="1"/>
</dbReference>
<evidence type="ECO:0000313" key="3">
    <source>
        <dbReference type="EMBL" id="KGR91171.1"/>
    </source>
</evidence>
<dbReference type="Proteomes" id="UP000030595">
    <property type="component" value="Unassembled WGS sequence"/>
</dbReference>
<dbReference type="Gene3D" id="3.10.310.30">
    <property type="match status" value="1"/>
</dbReference>
<feature type="domain" description="DHHA1" evidence="2">
    <location>
        <begin position="225"/>
        <end position="311"/>
    </location>
</feature>
<dbReference type="eggNOG" id="COG0618">
    <property type="taxonomic scope" value="Bacteria"/>
</dbReference>
<name>A0A0A3J2J8_9BACL</name>
<evidence type="ECO:0000313" key="4">
    <source>
        <dbReference type="Proteomes" id="UP000030595"/>
    </source>
</evidence>
<dbReference type="PANTHER" id="PTHR47618">
    <property type="entry name" value="BIFUNCTIONAL OLIGORIBONUCLEASE AND PAP PHOSPHATASE NRNA"/>
    <property type="match status" value="1"/>
</dbReference>
<keyword evidence="4" id="KW-1185">Reference proteome</keyword>
<dbReference type="InterPro" id="IPR001667">
    <property type="entry name" value="DDH_dom"/>
</dbReference>
<protein>
    <submittedName>
        <fullName evidence="3">Oligoribonuclease</fullName>
    </submittedName>
</protein>
<feature type="domain" description="DDH" evidence="1">
    <location>
        <begin position="14"/>
        <end position="154"/>
    </location>
</feature>
<dbReference type="GO" id="GO:0003676">
    <property type="term" value="F:nucleic acid binding"/>
    <property type="evidence" value="ECO:0007669"/>
    <property type="project" value="InterPro"/>
</dbReference>
<dbReference type="AlphaFoldDB" id="A0A0A3J2J8"/>
<dbReference type="Pfam" id="PF02272">
    <property type="entry name" value="DHHA1"/>
    <property type="match status" value="1"/>
</dbReference>
<evidence type="ECO:0000259" key="1">
    <source>
        <dbReference type="Pfam" id="PF01368"/>
    </source>
</evidence>